<reference evidence="1 2" key="1">
    <citation type="submission" date="2019-08" db="EMBL/GenBank/DDBJ databases">
        <title>Whole genome of Aphis craccivora.</title>
        <authorList>
            <person name="Voronova N.V."/>
            <person name="Shulinski R.S."/>
            <person name="Bandarenka Y.V."/>
            <person name="Zhorov D.G."/>
            <person name="Warner D."/>
        </authorList>
    </citation>
    <scope>NUCLEOTIDE SEQUENCE [LARGE SCALE GENOMIC DNA]</scope>
    <source>
        <strain evidence="1">180601</strain>
        <tissue evidence="1">Whole Body</tissue>
    </source>
</reference>
<dbReference type="Proteomes" id="UP000478052">
    <property type="component" value="Unassembled WGS sequence"/>
</dbReference>
<dbReference type="AlphaFoldDB" id="A0A6G0Y972"/>
<sequence length="105" mass="12105">MRYVNEQGNIEERLVALVTAPDSIGCRLFEVFCNITEKYGIDWKKRLCAQAYDGAAMQGKYSGLKTFIQNENPNALYVWRSAHLLNLVIVDTCDCCIVTQVFWRY</sequence>
<evidence type="ECO:0000313" key="1">
    <source>
        <dbReference type="EMBL" id="KAF0751277.1"/>
    </source>
</evidence>
<dbReference type="EMBL" id="VUJU01005426">
    <property type="protein sequence ID" value="KAF0751277.1"/>
    <property type="molecule type" value="Genomic_DNA"/>
</dbReference>
<dbReference type="OrthoDB" id="6610872at2759"/>
<proteinExistence type="predicted"/>
<dbReference type="PANTHER" id="PTHR45749">
    <property type="match status" value="1"/>
</dbReference>
<dbReference type="PANTHER" id="PTHR45749:SF37">
    <property type="entry name" value="OS05G0311600 PROTEIN"/>
    <property type="match status" value="1"/>
</dbReference>
<accession>A0A6G0Y972</accession>
<evidence type="ECO:0000313" key="2">
    <source>
        <dbReference type="Proteomes" id="UP000478052"/>
    </source>
</evidence>
<comment type="caution">
    <text evidence="1">The sequence shown here is derived from an EMBL/GenBank/DDBJ whole genome shotgun (WGS) entry which is preliminary data.</text>
</comment>
<keyword evidence="2" id="KW-1185">Reference proteome</keyword>
<gene>
    <name evidence="1" type="ORF">FWK35_00010470</name>
</gene>
<organism evidence="1 2">
    <name type="scientific">Aphis craccivora</name>
    <name type="common">Cowpea aphid</name>
    <dbReference type="NCBI Taxonomy" id="307492"/>
    <lineage>
        <taxon>Eukaryota</taxon>
        <taxon>Metazoa</taxon>
        <taxon>Ecdysozoa</taxon>
        <taxon>Arthropoda</taxon>
        <taxon>Hexapoda</taxon>
        <taxon>Insecta</taxon>
        <taxon>Pterygota</taxon>
        <taxon>Neoptera</taxon>
        <taxon>Paraneoptera</taxon>
        <taxon>Hemiptera</taxon>
        <taxon>Sternorrhyncha</taxon>
        <taxon>Aphidomorpha</taxon>
        <taxon>Aphidoidea</taxon>
        <taxon>Aphididae</taxon>
        <taxon>Aphidini</taxon>
        <taxon>Aphis</taxon>
        <taxon>Aphis</taxon>
    </lineage>
</organism>
<name>A0A6G0Y972_APHCR</name>
<protein>
    <recommendedName>
        <fullName evidence="3">Zinc finger MYM-type protein 1-like</fullName>
    </recommendedName>
</protein>
<evidence type="ECO:0008006" key="3">
    <source>
        <dbReference type="Google" id="ProtNLM"/>
    </source>
</evidence>